<protein>
    <submittedName>
        <fullName evidence="5">Diaminopimelate decarboxylase</fullName>
    </submittedName>
</protein>
<dbReference type="InterPro" id="IPR029066">
    <property type="entry name" value="PLP-binding_barrel"/>
</dbReference>
<dbReference type="Proteomes" id="UP001499841">
    <property type="component" value="Unassembled WGS sequence"/>
</dbReference>
<reference evidence="6" key="1">
    <citation type="journal article" date="2019" name="Int. J. Syst. Evol. Microbiol.">
        <title>The Global Catalogue of Microorganisms (GCM) 10K type strain sequencing project: providing services to taxonomists for standard genome sequencing and annotation.</title>
        <authorList>
            <consortium name="The Broad Institute Genomics Platform"/>
            <consortium name="The Broad Institute Genome Sequencing Center for Infectious Disease"/>
            <person name="Wu L."/>
            <person name="Ma J."/>
        </authorList>
    </citation>
    <scope>NUCLEOTIDE SEQUENCE [LARGE SCALE GENOMIC DNA]</scope>
    <source>
        <strain evidence="6">JCM 17459</strain>
    </source>
</reference>
<dbReference type="Gene3D" id="2.40.37.10">
    <property type="entry name" value="Lyase, Ornithine Decarboxylase, Chain A, domain 1"/>
    <property type="match status" value="1"/>
</dbReference>
<dbReference type="PANTHER" id="PTHR43727">
    <property type="entry name" value="DIAMINOPIMELATE DECARBOXYLASE"/>
    <property type="match status" value="1"/>
</dbReference>
<evidence type="ECO:0000313" key="5">
    <source>
        <dbReference type="EMBL" id="GAA4289128.1"/>
    </source>
</evidence>
<dbReference type="EMBL" id="BAABBA010000022">
    <property type="protein sequence ID" value="GAA4289128.1"/>
    <property type="molecule type" value="Genomic_DNA"/>
</dbReference>
<feature type="domain" description="Orn/DAP/Arg decarboxylase 2 N-terminal" evidence="4">
    <location>
        <begin position="31"/>
        <end position="271"/>
    </location>
</feature>
<dbReference type="PRINTS" id="PR01179">
    <property type="entry name" value="ODADCRBXLASE"/>
</dbReference>
<dbReference type="InterPro" id="IPR000183">
    <property type="entry name" value="Orn/DAP/Arg_de-COase"/>
</dbReference>
<evidence type="ECO:0000256" key="1">
    <source>
        <dbReference type="ARBA" id="ARBA00001933"/>
    </source>
</evidence>
<feature type="region of interest" description="Disordered" evidence="3">
    <location>
        <begin position="399"/>
        <end position="440"/>
    </location>
</feature>
<evidence type="ECO:0000259" key="4">
    <source>
        <dbReference type="Pfam" id="PF02784"/>
    </source>
</evidence>
<accession>A0ABP8EYS0</accession>
<dbReference type="InterPro" id="IPR022644">
    <property type="entry name" value="De-COase2_N"/>
</dbReference>
<dbReference type="PANTHER" id="PTHR43727:SF3">
    <property type="entry name" value="GROUP IV DECARBOXYLASE"/>
    <property type="match status" value="1"/>
</dbReference>
<name>A0ABP8EYS0_9MICO</name>
<gene>
    <name evidence="5" type="primary">lysA_2</name>
    <name evidence="5" type="ORF">GCM10022262_34890</name>
</gene>
<organism evidence="5 6">
    <name type="scientific">Georgenia daeguensis</name>
    <dbReference type="NCBI Taxonomy" id="908355"/>
    <lineage>
        <taxon>Bacteria</taxon>
        <taxon>Bacillati</taxon>
        <taxon>Actinomycetota</taxon>
        <taxon>Actinomycetes</taxon>
        <taxon>Micrococcales</taxon>
        <taxon>Bogoriellaceae</taxon>
        <taxon>Georgenia</taxon>
    </lineage>
</organism>
<keyword evidence="2" id="KW-0663">Pyridoxal phosphate</keyword>
<dbReference type="Gene3D" id="3.20.20.10">
    <property type="entry name" value="Alanine racemase"/>
    <property type="match status" value="1"/>
</dbReference>
<comment type="caution">
    <text evidence="5">The sequence shown here is derived from an EMBL/GenBank/DDBJ whole genome shotgun (WGS) entry which is preliminary data.</text>
</comment>
<dbReference type="SUPFAM" id="SSF51419">
    <property type="entry name" value="PLP-binding barrel"/>
    <property type="match status" value="1"/>
</dbReference>
<keyword evidence="6" id="KW-1185">Reference proteome</keyword>
<dbReference type="InterPro" id="IPR009006">
    <property type="entry name" value="Ala_racemase/Decarboxylase_C"/>
</dbReference>
<evidence type="ECO:0000256" key="2">
    <source>
        <dbReference type="ARBA" id="ARBA00022898"/>
    </source>
</evidence>
<proteinExistence type="predicted"/>
<sequence length="440" mass="48263">MAELSSGTTDTRPPTPAFVIDLETLERFYGRFSRALERFWPNATLAYSFKTNSLPWLITYMKSRGAWAEVVSDTEYELALALGYGPDQVVYNGPIKSRDRLRAALTQGSVVNLDANREVRWTCELARDHPGQDVAVGLRVNWDLEAMCPGESATAQEGGRFGFNLDNGEFDRAVDELTQAGVRISGLHLHSSSLSRSAQVFRAAATVAAELITSRGLDLDFVDIGGGFFGGEAPGDPTFDDYIGVIRDTLGEVVDPARTRLIVEPGRSLVAVPIEFHTSVIDVKNVGPHTIVVTDGSRTNIDPTFRRKAPYQYQLVTSSAATSPSQIVSGFTCMEHDRLMRLNDAPALTEGDRIVYLKVGAYSMCFQPLFIEFLPPVYVREGDMLIPVRERWGVAEFLQGNSRPGSPELPMPPLRGDNVTTDAAGQDSDPRPDLVSRPTS</sequence>
<dbReference type="SUPFAM" id="SSF50621">
    <property type="entry name" value="Alanine racemase C-terminal domain-like"/>
    <property type="match status" value="1"/>
</dbReference>
<comment type="cofactor">
    <cofactor evidence="1">
        <name>pyridoxal 5'-phosphate</name>
        <dbReference type="ChEBI" id="CHEBI:597326"/>
    </cofactor>
</comment>
<evidence type="ECO:0000256" key="3">
    <source>
        <dbReference type="SAM" id="MobiDB-lite"/>
    </source>
</evidence>
<dbReference type="Pfam" id="PF02784">
    <property type="entry name" value="Orn_Arg_deC_N"/>
    <property type="match status" value="1"/>
</dbReference>
<evidence type="ECO:0000313" key="6">
    <source>
        <dbReference type="Proteomes" id="UP001499841"/>
    </source>
</evidence>